<proteinExistence type="predicted"/>
<sequence>MLLLLIWNRWAPKSPKGTSERAACRNSRSSSEQPIIIIYDISKGDYSFAPTIPKRVTNGSHSETKACTFHIPDSETAAVGTLLAIPPSEVKVCILSLFPWPS</sequence>
<dbReference type="AlphaFoldDB" id="A0A6M8PY58"/>
<dbReference type="EMBL" id="MT076316">
    <property type="protein sequence ID" value="QKI32055.1"/>
    <property type="molecule type" value="Genomic_DNA"/>
</dbReference>
<reference evidence="1" key="1">
    <citation type="journal article" date="2020" name="Plant Mol. Biol.">
        <title>Multichromosomal structure and foreign tracts in the Ombrophytum subterraneum (Balanophoraceae) mitochondrial genome.</title>
        <authorList>
            <person name="Roulet M.E."/>
            <person name="Garcia L.E."/>
            <person name="Gandini C.L."/>
            <person name="Sato H."/>
            <person name="Ponce G."/>
            <person name="Sanchez-Puerta M.V."/>
        </authorList>
    </citation>
    <scope>NUCLEOTIDE SEQUENCE</scope>
    <source>
        <tissue evidence="1">Tuber</tissue>
    </source>
</reference>
<name>A0A6M8PY58_9MAGN</name>
<keyword evidence="1" id="KW-0496">Mitochondrion</keyword>
<accession>A0A6M8PY58</accession>
<evidence type="ECO:0000313" key="1">
    <source>
        <dbReference type="EMBL" id="QKI32055.1"/>
    </source>
</evidence>
<organism evidence="1">
    <name type="scientific">Ombrophytum subterraneum</name>
    <dbReference type="NCBI Taxonomy" id="50155"/>
    <lineage>
        <taxon>Eukaryota</taxon>
        <taxon>Viridiplantae</taxon>
        <taxon>Streptophyta</taxon>
        <taxon>Embryophyta</taxon>
        <taxon>Tracheophyta</taxon>
        <taxon>Spermatophyta</taxon>
        <taxon>Magnoliopsida</taxon>
        <taxon>eudicotyledons</taxon>
        <taxon>Gunneridae</taxon>
        <taxon>Pentapetalae</taxon>
        <taxon>Santalales</taxon>
        <taxon>Balanophoraceae</taxon>
        <taxon>Ombrophytum</taxon>
    </lineage>
</organism>
<protein>
    <submittedName>
        <fullName evidence="1">Uncharacterized protein</fullName>
    </submittedName>
</protein>
<geneLocation type="mitochondrion" evidence="1"/>
<gene>
    <name evidence="1" type="primary">orf102</name>
</gene>